<accession>A0A0G4E9I1</accession>
<dbReference type="EMBL" id="CDMY01000027">
    <property type="protein sequence ID" value="CEL91884.1"/>
    <property type="molecule type" value="Genomic_DNA"/>
</dbReference>
<evidence type="ECO:0000313" key="2">
    <source>
        <dbReference type="EMBL" id="CEL91884.1"/>
    </source>
</evidence>
<name>A0A0G4E9I1_VITBC</name>
<keyword evidence="3" id="KW-1185">Reference proteome</keyword>
<dbReference type="SUPFAM" id="SSF82199">
    <property type="entry name" value="SET domain"/>
    <property type="match status" value="1"/>
</dbReference>
<dbReference type="OMA" id="WICANGG"/>
<protein>
    <recommendedName>
        <fullName evidence="4">SET domain-containing protein</fullName>
    </recommendedName>
</protein>
<dbReference type="STRING" id="1169540.A0A0G4E9I1"/>
<dbReference type="Gene3D" id="3.90.1410.10">
    <property type="entry name" value="set domain protein methyltransferase, domain 1"/>
    <property type="match status" value="1"/>
</dbReference>
<dbReference type="OrthoDB" id="42889at2759"/>
<dbReference type="CDD" id="cd10527">
    <property type="entry name" value="SET_LSMT"/>
    <property type="match status" value="1"/>
</dbReference>
<organism evidence="2 3">
    <name type="scientific">Vitrella brassicaformis (strain CCMP3155)</name>
    <dbReference type="NCBI Taxonomy" id="1169540"/>
    <lineage>
        <taxon>Eukaryota</taxon>
        <taxon>Sar</taxon>
        <taxon>Alveolata</taxon>
        <taxon>Colpodellida</taxon>
        <taxon>Vitrellaceae</taxon>
        <taxon>Vitrella</taxon>
    </lineage>
</organism>
<evidence type="ECO:0008006" key="4">
    <source>
        <dbReference type="Google" id="ProtNLM"/>
    </source>
</evidence>
<sequence length="398" mass="44481">MEDQRSYGRISGFAEAYLLPRTAARARGKHRSLIRGQLQDSSRGEKGPTKASILCDDGPAWQPALIDWICANGGRVGDAVECRTEALNDGKSLRGLMAMRPIEGQRVIAEVPLTCCVSSDESMFLETPLAAAVVETSSEKLKAMPWHSRMAIALLYERRKGPASMFAPWLESLPEPPTLPVDWPEELVRLAGSEELEVMVDEQSVYTAELYMDIQDLFESLPQQLRSQVEFPEEEFRAAHRLVTTRTMRLPLDREPLRAVVPLIDLANHNDKPNCHFQLNDAKDAVQLIYTGEVPLQPPCQLTIDYGVEGGEAECLGKYGFLPPLGESEGHCDDVLGLGELFRLCCGADWRKLDEKSVADLLDRLEAVDSVSGDDECGEARDWLLRWSRRRIRRAFVA</sequence>
<dbReference type="PANTHER" id="PTHR13271">
    <property type="entry name" value="UNCHARACTERIZED PUTATIVE METHYLTRANSFERASE"/>
    <property type="match status" value="1"/>
</dbReference>
<reference evidence="2 3" key="1">
    <citation type="submission" date="2014-11" db="EMBL/GenBank/DDBJ databases">
        <authorList>
            <person name="Zhu J."/>
            <person name="Qi W."/>
            <person name="Song R."/>
        </authorList>
    </citation>
    <scope>NUCLEOTIDE SEQUENCE [LARGE SCALE GENOMIC DNA]</scope>
</reference>
<dbReference type="PANTHER" id="PTHR13271:SF151">
    <property type="entry name" value="SET DOMAIN-CONTAINING PROTEIN 4"/>
    <property type="match status" value="1"/>
</dbReference>
<evidence type="ECO:0000256" key="1">
    <source>
        <dbReference type="SAM" id="MobiDB-lite"/>
    </source>
</evidence>
<dbReference type="AlphaFoldDB" id="A0A0G4E9I1"/>
<dbReference type="InterPro" id="IPR050600">
    <property type="entry name" value="SETD3_SETD6_MTase"/>
</dbReference>
<gene>
    <name evidence="2" type="ORF">Vbra_1487</name>
</gene>
<dbReference type="PhylomeDB" id="A0A0G4E9I1"/>
<dbReference type="InParanoid" id="A0A0G4E9I1"/>
<feature type="region of interest" description="Disordered" evidence="1">
    <location>
        <begin position="28"/>
        <end position="50"/>
    </location>
</feature>
<dbReference type="VEuPathDB" id="CryptoDB:Vbra_1487"/>
<dbReference type="Proteomes" id="UP000041254">
    <property type="component" value="Unassembled WGS sequence"/>
</dbReference>
<evidence type="ECO:0000313" key="3">
    <source>
        <dbReference type="Proteomes" id="UP000041254"/>
    </source>
</evidence>
<dbReference type="GO" id="GO:0016279">
    <property type="term" value="F:protein-lysine N-methyltransferase activity"/>
    <property type="evidence" value="ECO:0007669"/>
    <property type="project" value="TreeGrafter"/>
</dbReference>
<proteinExistence type="predicted"/>
<dbReference type="InterPro" id="IPR046341">
    <property type="entry name" value="SET_dom_sf"/>
</dbReference>